<name>A0A0H2S588_9AGAM</name>
<protein>
    <submittedName>
        <fullName evidence="3">Uncharacterized protein</fullName>
    </submittedName>
</protein>
<dbReference type="InParanoid" id="A0A0H2S588"/>
<feature type="transmembrane region" description="Helical" evidence="2">
    <location>
        <begin position="36"/>
        <end position="59"/>
    </location>
</feature>
<gene>
    <name evidence="3" type="ORF">SCHPADRAFT_899195</name>
</gene>
<keyword evidence="4" id="KW-1185">Reference proteome</keyword>
<keyword evidence="2" id="KW-0472">Membrane</keyword>
<feature type="compositionally biased region" description="Low complexity" evidence="1">
    <location>
        <begin position="160"/>
        <end position="176"/>
    </location>
</feature>
<sequence length="254" mass="26788">MSTNAPTRPAHHYLDFLKPRRGVAIVRLKNNGLGAVVFFVVTLLAPGVPSPLHAFWIVLLSQSGSSLRGGKVKAGSGGRILDGTAWTISVVELLVFALLSFNIVQSCFALKYPPAPCNTPATPSHSPAKKIQVPVMSPLGASTSSPNRGPFPSLATPPRLSSSTYQPSPTPSTLSQNYKLSRITSPTSPQQGSSPFNNSFSSSLGSSTSTPFASPLAYRSTRNRHSVVRPLDGSLLTRLGASSQGDVDGDVDEY</sequence>
<feature type="region of interest" description="Disordered" evidence="1">
    <location>
        <begin position="137"/>
        <end position="254"/>
    </location>
</feature>
<accession>A0A0H2S588</accession>
<reference evidence="3 4" key="1">
    <citation type="submission" date="2015-04" db="EMBL/GenBank/DDBJ databases">
        <title>Complete genome sequence of Schizopora paradoxa KUC8140, a cosmopolitan wood degrader in East Asia.</title>
        <authorList>
            <consortium name="DOE Joint Genome Institute"/>
            <person name="Min B."/>
            <person name="Park H."/>
            <person name="Jang Y."/>
            <person name="Kim J.-J."/>
            <person name="Kim K.H."/>
            <person name="Pangilinan J."/>
            <person name="Lipzen A."/>
            <person name="Riley R."/>
            <person name="Grigoriev I.V."/>
            <person name="Spatafora J.W."/>
            <person name="Choi I.-G."/>
        </authorList>
    </citation>
    <scope>NUCLEOTIDE SEQUENCE [LARGE SCALE GENOMIC DNA]</scope>
    <source>
        <strain evidence="3 4">KUC8140</strain>
    </source>
</reference>
<dbReference type="Proteomes" id="UP000053477">
    <property type="component" value="Unassembled WGS sequence"/>
</dbReference>
<dbReference type="OrthoDB" id="3248709at2759"/>
<keyword evidence="2" id="KW-1133">Transmembrane helix</keyword>
<dbReference type="EMBL" id="KQ085889">
    <property type="protein sequence ID" value="KLO19094.1"/>
    <property type="molecule type" value="Genomic_DNA"/>
</dbReference>
<organism evidence="3 4">
    <name type="scientific">Schizopora paradoxa</name>
    <dbReference type="NCBI Taxonomy" id="27342"/>
    <lineage>
        <taxon>Eukaryota</taxon>
        <taxon>Fungi</taxon>
        <taxon>Dikarya</taxon>
        <taxon>Basidiomycota</taxon>
        <taxon>Agaricomycotina</taxon>
        <taxon>Agaricomycetes</taxon>
        <taxon>Hymenochaetales</taxon>
        <taxon>Schizoporaceae</taxon>
        <taxon>Schizopora</taxon>
    </lineage>
</organism>
<evidence type="ECO:0000313" key="4">
    <source>
        <dbReference type="Proteomes" id="UP000053477"/>
    </source>
</evidence>
<dbReference type="AlphaFoldDB" id="A0A0H2S588"/>
<proteinExistence type="predicted"/>
<evidence type="ECO:0000313" key="3">
    <source>
        <dbReference type="EMBL" id="KLO19094.1"/>
    </source>
</evidence>
<evidence type="ECO:0000256" key="2">
    <source>
        <dbReference type="SAM" id="Phobius"/>
    </source>
</evidence>
<feature type="transmembrane region" description="Helical" evidence="2">
    <location>
        <begin position="80"/>
        <end position="101"/>
    </location>
</feature>
<evidence type="ECO:0000256" key="1">
    <source>
        <dbReference type="SAM" id="MobiDB-lite"/>
    </source>
</evidence>
<feature type="compositionally biased region" description="Low complexity" evidence="1">
    <location>
        <begin position="184"/>
        <end position="211"/>
    </location>
</feature>
<keyword evidence="2" id="KW-0812">Transmembrane</keyword>